<evidence type="ECO:0008006" key="4">
    <source>
        <dbReference type="Google" id="ProtNLM"/>
    </source>
</evidence>
<comment type="caution">
    <text evidence="2">The sequence shown here is derived from an EMBL/GenBank/DDBJ whole genome shotgun (WGS) entry which is preliminary data.</text>
</comment>
<sequence length="741" mass="82417">MPGGTRRRQVVLFGDRTKDEYILRLRRQGGYAASKDTETPSRDWQNHDQWRRFTPAQAGVDMAAEMLGWYSDTLDVIRPTISPREASLTSLAFLGQCKIDESTGRPTSFQGVQTNHEPETSRLRVREFAGYKGRPSPRKIAITVPDRNVRPDVIAISDAGNELRHSQDDKDNAFCALMDRLAKKHGDPAQIVMKMHLPLAEGLAWKKFAGAKHAARRVLVVHADDLRHHGMQIARCPSWDRIVEDTHNSLVSGHVGSELLDESDDLVVLFDVEGAMVVTGNAANPSIALICDPMRAEYEVSRLLPGYMVGKMNCFLAALVNALPAPKKSLHDAVAKALLASRLYAESYFLEDGTDLRMPSVPNLLMEHEKRAAEAKPGSDHARYITLIPSKDAANISLLATSVSAVAPSSNTPDVFRELGRRIIVEGVERVLENLPHGRFKELWTVDREEIEGLRAIDVLIKDYLARTSLTKPLSIAVFGPPGAGKSFGVKQLVSEDEVPILEFNLSQADEVQLPRFFHDIRDANLKGKTPLCFFDEFDSRDRELVKYFLAPMQDGLFREGDALRPVGRGIFVFAGGTVHRMQDFCPRIPANAEPEEKDPHGQDQTENKQAPSKEVYSKEDKRKKLPDFVSRLSGFLNIKGPDPQTEPTGATPDHEHLLRRAILIRRQIEKHLPCIISEGGKTASIEPALVDALLIEWTYRHGARSIELVLRSMASGPEKTTLGLSDLPIASQLNLHVALE</sequence>
<feature type="region of interest" description="Disordered" evidence="1">
    <location>
        <begin position="590"/>
        <end position="621"/>
    </location>
</feature>
<evidence type="ECO:0000313" key="2">
    <source>
        <dbReference type="EMBL" id="MCW2309013.1"/>
    </source>
</evidence>
<keyword evidence="3" id="KW-1185">Reference proteome</keyword>
<dbReference type="InterPro" id="IPR027417">
    <property type="entry name" value="P-loop_NTPase"/>
</dbReference>
<gene>
    <name evidence="2" type="ORF">M2319_003364</name>
</gene>
<evidence type="ECO:0000256" key="1">
    <source>
        <dbReference type="SAM" id="MobiDB-lite"/>
    </source>
</evidence>
<name>A0ABT3HF37_9HYPH</name>
<reference evidence="3" key="1">
    <citation type="submission" date="2023-07" db="EMBL/GenBank/DDBJ databases">
        <title>Genome sequencing of Purple Non-Sulfur Bacteria from various extreme environments.</title>
        <authorList>
            <person name="Mayer M."/>
        </authorList>
    </citation>
    <scope>NUCLEOTIDE SEQUENCE [LARGE SCALE GENOMIC DNA]</scope>
    <source>
        <strain evidence="3">DSM 17935</strain>
    </source>
</reference>
<organism evidence="2 3">
    <name type="scientific">Rhodobium gokarnense</name>
    <dbReference type="NCBI Taxonomy" id="364296"/>
    <lineage>
        <taxon>Bacteria</taxon>
        <taxon>Pseudomonadati</taxon>
        <taxon>Pseudomonadota</taxon>
        <taxon>Alphaproteobacteria</taxon>
        <taxon>Hyphomicrobiales</taxon>
        <taxon>Rhodobiaceae</taxon>
        <taxon>Rhodobium</taxon>
    </lineage>
</organism>
<protein>
    <recommendedName>
        <fullName evidence="4">ATPase AAA-type core domain-containing protein</fullName>
    </recommendedName>
</protein>
<proteinExistence type="predicted"/>
<dbReference type="RefSeq" id="WP_264602606.1">
    <property type="nucleotide sequence ID" value="NZ_JAOQNS010000010.1"/>
</dbReference>
<dbReference type="EMBL" id="JAOQNS010000010">
    <property type="protein sequence ID" value="MCW2309013.1"/>
    <property type="molecule type" value="Genomic_DNA"/>
</dbReference>
<dbReference type="Gene3D" id="3.40.50.300">
    <property type="entry name" value="P-loop containing nucleotide triphosphate hydrolases"/>
    <property type="match status" value="1"/>
</dbReference>
<dbReference type="SUPFAM" id="SSF52540">
    <property type="entry name" value="P-loop containing nucleoside triphosphate hydrolases"/>
    <property type="match status" value="1"/>
</dbReference>
<feature type="compositionally biased region" description="Basic and acidic residues" evidence="1">
    <location>
        <begin position="598"/>
        <end position="607"/>
    </location>
</feature>
<accession>A0ABT3HF37</accession>
<dbReference type="Proteomes" id="UP001209755">
    <property type="component" value="Unassembled WGS sequence"/>
</dbReference>
<evidence type="ECO:0000313" key="3">
    <source>
        <dbReference type="Proteomes" id="UP001209755"/>
    </source>
</evidence>